<evidence type="ECO:0000313" key="2">
    <source>
        <dbReference type="EMBL" id="ODH13102.1"/>
    </source>
</evidence>
<accession>A0A1D2J456</accession>
<organism evidence="2 3">
    <name type="scientific">Paracoccidioides brasiliensis</name>
    <dbReference type="NCBI Taxonomy" id="121759"/>
    <lineage>
        <taxon>Eukaryota</taxon>
        <taxon>Fungi</taxon>
        <taxon>Dikarya</taxon>
        <taxon>Ascomycota</taxon>
        <taxon>Pezizomycotina</taxon>
        <taxon>Eurotiomycetes</taxon>
        <taxon>Eurotiomycetidae</taxon>
        <taxon>Onygenales</taxon>
        <taxon>Ajellomycetaceae</taxon>
        <taxon>Paracoccidioides</taxon>
    </lineage>
</organism>
<dbReference type="VEuPathDB" id="FungiDB:PADG_01831"/>
<dbReference type="SMART" id="SM00248">
    <property type="entry name" value="ANK"/>
    <property type="match status" value="2"/>
</dbReference>
<dbReference type="EMBL" id="LZYO01000583">
    <property type="protein sequence ID" value="ODH13102.1"/>
    <property type="molecule type" value="Genomic_DNA"/>
</dbReference>
<dbReference type="Pfam" id="PF12796">
    <property type="entry name" value="Ank_2"/>
    <property type="match status" value="1"/>
</dbReference>
<comment type="caution">
    <text evidence="2">The sequence shown here is derived from an EMBL/GenBank/DDBJ whole genome shotgun (WGS) entry which is preliminary data.</text>
</comment>
<dbReference type="InterPro" id="IPR036770">
    <property type="entry name" value="Ankyrin_rpt-contain_sf"/>
</dbReference>
<reference evidence="2 3" key="1">
    <citation type="submission" date="2016-06" db="EMBL/GenBank/DDBJ databases">
        <authorList>
            <person name="Kjaerup R.B."/>
            <person name="Dalgaard T.S."/>
            <person name="Juul-Madsen H.R."/>
        </authorList>
    </citation>
    <scope>NUCLEOTIDE SEQUENCE [LARGE SCALE GENOMIC DNA]</scope>
    <source>
        <strain evidence="2 3">Pb300</strain>
    </source>
</reference>
<dbReference type="InterPro" id="IPR002110">
    <property type="entry name" value="Ankyrin_rpt"/>
</dbReference>
<dbReference type="Gene3D" id="1.25.40.20">
    <property type="entry name" value="Ankyrin repeat-containing domain"/>
    <property type="match status" value="1"/>
</dbReference>
<sequence>MSPAQPNVFILAADNSPSLLPLLRSNPTLASSQDEHGYSLLHAAVSYGHLDLLRALVKEFQVDINLVDEDGETCLFVAESVEVARCLIEELGVDRDHKNHIGVKAEESIASDGDFPSLIQYLKGSQAVNDASQILNPSTAIPPNVNVNIGSMPDPAANGDELVDPEFRRRIEELATSENFHTEEGQQELRQLVTDALRGVNAETQERDCVNNTVRSTVRMAIYLAKSRTLPLRGKAMARPTIEDTLGPKDNLFRYSIVPTQGAP</sequence>
<proteinExistence type="predicted"/>
<dbReference type="Proteomes" id="UP000242814">
    <property type="component" value="Unassembled WGS sequence"/>
</dbReference>
<gene>
    <name evidence="2" type="ORF">ACO22_07598</name>
</gene>
<evidence type="ECO:0000313" key="3">
    <source>
        <dbReference type="Proteomes" id="UP000242814"/>
    </source>
</evidence>
<keyword evidence="1" id="KW-0040">ANK repeat</keyword>
<dbReference type="PROSITE" id="PS50297">
    <property type="entry name" value="ANK_REP_REGION"/>
    <property type="match status" value="1"/>
</dbReference>
<dbReference type="AlphaFoldDB" id="A0A1D2J456"/>
<dbReference type="VEuPathDB" id="FungiDB:PABG_03271"/>
<dbReference type="SUPFAM" id="SSF48403">
    <property type="entry name" value="Ankyrin repeat"/>
    <property type="match status" value="1"/>
</dbReference>
<protein>
    <submittedName>
        <fullName evidence="2">Uncharacterized protein</fullName>
    </submittedName>
</protein>
<feature type="repeat" description="ANK" evidence="1">
    <location>
        <begin position="36"/>
        <end position="69"/>
    </location>
</feature>
<dbReference type="PROSITE" id="PS50088">
    <property type="entry name" value="ANK_REPEAT"/>
    <property type="match status" value="1"/>
</dbReference>
<evidence type="ECO:0000256" key="1">
    <source>
        <dbReference type="PROSITE-ProRule" id="PRU00023"/>
    </source>
</evidence>
<name>A0A1D2J456_PARBR</name>